<dbReference type="RefSeq" id="WP_154545543.1">
    <property type="nucleotide sequence ID" value="NZ_VUMY01000014.1"/>
</dbReference>
<feature type="transmembrane region" description="Helical" evidence="2">
    <location>
        <begin position="185"/>
        <end position="206"/>
    </location>
</feature>
<reference evidence="3 4" key="1">
    <citation type="submission" date="2019-08" db="EMBL/GenBank/DDBJ databases">
        <title>In-depth cultivation of the pig gut microbiome towards novel bacterial diversity and tailored functional studies.</title>
        <authorList>
            <person name="Wylensek D."/>
            <person name="Hitch T.C.A."/>
            <person name="Clavel T."/>
        </authorList>
    </citation>
    <scope>NUCLEOTIDE SEQUENCE [LARGE SCALE GENOMIC DNA]</scope>
    <source>
        <strain evidence="3 4">RF-GAM-744-WT-7</strain>
    </source>
</reference>
<dbReference type="EMBL" id="VUMY01000014">
    <property type="protein sequence ID" value="MST50164.1"/>
    <property type="molecule type" value="Genomic_DNA"/>
</dbReference>
<sequence>MSGNMVEDSLLNQTTSSTGPREPAPHRLPGAFNAVETVMKLELLGRARSKKWIAAMVVWVILLTLMWIGMLAVYANFGSHNGMSPADLATALYQAKQWSFALMLLFTLGVSLAIAPALASTTINGDRETANLAILQATPITPSALLWGKLLAAWISGAVFVLVGAVPLAILVGTNQLGWVMFVKAVAVMLAEVFIVCAIGIGASALNSRPVASVLATYLLVGLLMIGGPLTFIFTANAMTERVEFDFHSMNYDGPSDPWSNPDYNQDSRYPGLNKDPGWKCEVEKSEKYLSHTNRTWWLLLSSPVAILSDAAIGTGPHNSSIEGPLYGVPGGNTMLGFLAGRIASQRLESPSGSEFLARAQDVKPPQLSVYDDCYVGPDGKIELVPIREAAQLDNEVFGANYSKFLGQSWYWGMIFHAVLAASAIWLAWARLRVPVKRLPKGVRIA</sequence>
<gene>
    <name evidence="3" type="ORF">FYJ63_07935</name>
</gene>
<feature type="transmembrane region" description="Helical" evidence="2">
    <location>
        <begin position="410"/>
        <end position="429"/>
    </location>
</feature>
<dbReference type="AlphaFoldDB" id="A0A7K0K404"/>
<proteinExistence type="predicted"/>
<comment type="caution">
    <text evidence="3">The sequence shown here is derived from an EMBL/GenBank/DDBJ whole genome shotgun (WGS) entry which is preliminary data.</text>
</comment>
<keyword evidence="2" id="KW-0472">Membrane</keyword>
<feature type="transmembrane region" description="Helical" evidence="2">
    <location>
        <begin position="97"/>
        <end position="118"/>
    </location>
</feature>
<accession>A0A7K0K404</accession>
<organism evidence="3 4">
    <name type="scientific">Mobiluncus porci</name>
    <dbReference type="NCBI Taxonomy" id="2652278"/>
    <lineage>
        <taxon>Bacteria</taxon>
        <taxon>Bacillati</taxon>
        <taxon>Actinomycetota</taxon>
        <taxon>Actinomycetes</taxon>
        <taxon>Actinomycetales</taxon>
        <taxon>Actinomycetaceae</taxon>
        <taxon>Mobiluncus</taxon>
    </lineage>
</organism>
<keyword evidence="2" id="KW-1133">Transmembrane helix</keyword>
<dbReference type="GO" id="GO:0140359">
    <property type="term" value="F:ABC-type transporter activity"/>
    <property type="evidence" value="ECO:0007669"/>
    <property type="project" value="InterPro"/>
</dbReference>
<dbReference type="Proteomes" id="UP000442535">
    <property type="component" value="Unassembled WGS sequence"/>
</dbReference>
<feature type="region of interest" description="Disordered" evidence="1">
    <location>
        <begin position="1"/>
        <end position="28"/>
    </location>
</feature>
<feature type="transmembrane region" description="Helical" evidence="2">
    <location>
        <begin position="52"/>
        <end position="77"/>
    </location>
</feature>
<evidence type="ECO:0000313" key="3">
    <source>
        <dbReference type="EMBL" id="MST50164.1"/>
    </source>
</evidence>
<feature type="transmembrane region" description="Helical" evidence="2">
    <location>
        <begin position="153"/>
        <end position="173"/>
    </location>
</feature>
<evidence type="ECO:0000256" key="2">
    <source>
        <dbReference type="SAM" id="Phobius"/>
    </source>
</evidence>
<protein>
    <submittedName>
        <fullName evidence="3">ABC transporter permease subunit</fullName>
    </submittedName>
</protein>
<keyword evidence="4" id="KW-1185">Reference proteome</keyword>
<feature type="compositionally biased region" description="Polar residues" evidence="1">
    <location>
        <begin position="10"/>
        <end position="19"/>
    </location>
</feature>
<feature type="transmembrane region" description="Helical" evidence="2">
    <location>
        <begin position="212"/>
        <end position="234"/>
    </location>
</feature>
<dbReference type="GO" id="GO:0005886">
    <property type="term" value="C:plasma membrane"/>
    <property type="evidence" value="ECO:0007669"/>
    <property type="project" value="UniProtKB-SubCell"/>
</dbReference>
<evidence type="ECO:0000313" key="4">
    <source>
        <dbReference type="Proteomes" id="UP000442535"/>
    </source>
</evidence>
<keyword evidence="2" id="KW-0812">Transmembrane</keyword>
<name>A0A7K0K404_9ACTO</name>
<evidence type="ECO:0000256" key="1">
    <source>
        <dbReference type="SAM" id="MobiDB-lite"/>
    </source>
</evidence>
<dbReference type="Pfam" id="PF12679">
    <property type="entry name" value="ABC2_membrane_2"/>
    <property type="match status" value="1"/>
</dbReference>